<feature type="compositionally biased region" description="Polar residues" evidence="2">
    <location>
        <begin position="180"/>
        <end position="190"/>
    </location>
</feature>
<feature type="compositionally biased region" description="Basic and acidic residues" evidence="2">
    <location>
        <begin position="250"/>
        <end position="277"/>
    </location>
</feature>
<organism evidence="3 4">
    <name type="scientific">Sus scrofa</name>
    <name type="common">Pig</name>
    <dbReference type="NCBI Taxonomy" id="9823"/>
    <lineage>
        <taxon>Eukaryota</taxon>
        <taxon>Metazoa</taxon>
        <taxon>Chordata</taxon>
        <taxon>Craniata</taxon>
        <taxon>Vertebrata</taxon>
        <taxon>Euteleostomi</taxon>
        <taxon>Mammalia</taxon>
        <taxon>Eutheria</taxon>
        <taxon>Laurasiatheria</taxon>
        <taxon>Artiodactyla</taxon>
        <taxon>Suina</taxon>
        <taxon>Suidae</taxon>
        <taxon>Sus</taxon>
    </lineage>
</organism>
<dbReference type="PANTHER" id="PTHR21859:SF56">
    <property type="entry name" value="SPATA31 DOMAIN-CONTAINING PROTEIN"/>
    <property type="match status" value="1"/>
</dbReference>
<name>A0A4X1W2V8_PIG</name>
<feature type="compositionally biased region" description="Basic and acidic residues" evidence="2">
    <location>
        <begin position="154"/>
        <end position="178"/>
    </location>
</feature>
<feature type="region of interest" description="Disordered" evidence="2">
    <location>
        <begin position="336"/>
        <end position="356"/>
    </location>
</feature>
<feature type="compositionally biased region" description="Basic residues" evidence="2">
    <location>
        <begin position="511"/>
        <end position="522"/>
    </location>
</feature>
<reference evidence="3" key="2">
    <citation type="submission" date="2025-08" db="UniProtKB">
        <authorList>
            <consortium name="Ensembl"/>
        </authorList>
    </citation>
    <scope>IDENTIFICATION</scope>
</reference>
<sequence>MRDLRKGQMVSTDEGEICEGLQPEDDEETNGQSEMCPPANAWRGFRKLKPEALEERKSQGVMLAPTDEWRGFRRLQPEEHKNSNSTQRQQQPQNPKVRDPCKGQMVSDDEEEVCEWLLPEDDDETNGQREMFPPAKEWQGFKRPKPKAHKQRKSWRERFAPTDERRGFTRLQPEEHKNSKSSQGQQQPQNPKVRDPCKGQMVSDDEEEVCEWLLPEDVDETNRQTETFPPAKEWQGFKRPKPKAHKQRKSWRERFAPTDERRGFTRLKPEEYEEKFSGLRASQANAVSHPPKVKERRESLGGKDFQFSPRKEHILPESSFRRRMRHFLQYVSPHQKGKGTETVLPKGKPQSITAPCQEPVQGRSRALEAEMIGTVVGQILGDRLGLWRELQPSELNQHPQQLHPPAGEQSHYQKVCIFFKQKRLLRNRAHGCQTTLKDPSSLNSRGTKDKAGKGTSPPKDLGTPGRPCQQGPMVAGTSGHLHHHLTCSPQKGASAGQPGCAPQALPGRRIQSMRRKPLSPSC</sequence>
<feature type="region of interest" description="Disordered" evidence="2">
    <location>
        <begin position="54"/>
        <end position="298"/>
    </location>
</feature>
<dbReference type="Ensembl" id="ENSSSCT00070056848.1">
    <property type="protein sequence ID" value="ENSSSCP00070048301.1"/>
    <property type="gene ID" value="ENSSSCG00070028346.1"/>
</dbReference>
<feature type="compositionally biased region" description="Basic residues" evidence="2">
    <location>
        <begin position="142"/>
        <end position="153"/>
    </location>
</feature>
<feature type="compositionally biased region" description="Polar residues" evidence="2">
    <location>
        <begin position="432"/>
        <end position="445"/>
    </location>
</feature>
<accession>A0A4X1W2V8</accession>
<feature type="compositionally biased region" description="Basic residues" evidence="2">
    <location>
        <begin position="238"/>
        <end position="249"/>
    </location>
</feature>
<dbReference type="Proteomes" id="UP000314985">
    <property type="component" value="Chromosome 3"/>
</dbReference>
<protein>
    <submittedName>
        <fullName evidence="3">Uncharacterized protein</fullName>
    </submittedName>
</protein>
<proteinExistence type="inferred from homology"/>
<reference evidence="3 4" key="1">
    <citation type="submission" date="2017-08" db="EMBL/GenBank/DDBJ databases">
        <title>USMARCv1.0.</title>
        <authorList>
            <person name="Hannum G.I."/>
            <person name="Koren S."/>
            <person name="Schroeder S.G."/>
            <person name="Chin S.C."/>
            <person name="Nonneman D.J."/>
            <person name="Becker S.A."/>
            <person name="Rosen B.D."/>
            <person name="Bickhart D.M."/>
            <person name="Putnam N.H."/>
            <person name="Green R.E."/>
            <person name="Tuggle C.K."/>
            <person name="Liu H."/>
            <person name="Rohrer G.A."/>
            <person name="Warr A."/>
            <person name="Hall R."/>
            <person name="Kim K."/>
            <person name="Hume D.A."/>
            <person name="Talbot R."/>
            <person name="Chow W."/>
            <person name="Howe K."/>
            <person name="Schwartz A.S."/>
            <person name="Watson M."/>
            <person name="Archibald A.L."/>
            <person name="Phillippy A.M."/>
            <person name="Smith T.P.L."/>
        </authorList>
    </citation>
    <scope>NUCLEOTIDE SEQUENCE [LARGE SCALE GENOMIC DNA]</scope>
</reference>
<dbReference type="AlphaFoldDB" id="A0A4X1W2V8"/>
<dbReference type="PANTHER" id="PTHR21859">
    <property type="entry name" value="ACROSOME-SPECIFIC PROTEIN"/>
    <property type="match status" value="1"/>
</dbReference>
<evidence type="ECO:0000313" key="3">
    <source>
        <dbReference type="Ensembl" id="ENSSSCP00070048301.1"/>
    </source>
</evidence>
<evidence type="ECO:0000256" key="2">
    <source>
        <dbReference type="SAM" id="MobiDB-lite"/>
    </source>
</evidence>
<feature type="region of interest" description="Disordered" evidence="2">
    <location>
        <begin position="1"/>
        <end position="41"/>
    </location>
</feature>
<feature type="compositionally biased region" description="Polar residues" evidence="2">
    <location>
        <begin position="83"/>
        <end position="94"/>
    </location>
</feature>
<feature type="compositionally biased region" description="Acidic residues" evidence="2">
    <location>
        <begin position="203"/>
        <end position="219"/>
    </location>
</feature>
<feature type="compositionally biased region" description="Basic and acidic residues" evidence="2">
    <location>
        <begin position="67"/>
        <end position="82"/>
    </location>
</feature>
<feature type="compositionally biased region" description="Acidic residues" evidence="2">
    <location>
        <begin position="107"/>
        <end position="125"/>
    </location>
</feature>
<evidence type="ECO:0000256" key="1">
    <source>
        <dbReference type="ARBA" id="ARBA00035009"/>
    </source>
</evidence>
<feature type="compositionally biased region" description="Acidic residues" evidence="2">
    <location>
        <begin position="13"/>
        <end position="29"/>
    </location>
</feature>
<comment type="similarity">
    <text evidence="1">Belongs to the SPATA31 family.</text>
</comment>
<feature type="region of interest" description="Disordered" evidence="2">
    <location>
        <begin position="432"/>
        <end position="522"/>
    </location>
</feature>
<evidence type="ECO:0000313" key="4">
    <source>
        <dbReference type="Proteomes" id="UP000314985"/>
    </source>
</evidence>